<evidence type="ECO:0000313" key="3">
    <source>
        <dbReference type="Proteomes" id="UP001642409"/>
    </source>
</evidence>
<dbReference type="EMBL" id="CAXDID020000017">
    <property type="protein sequence ID" value="CAL5984948.1"/>
    <property type="molecule type" value="Genomic_DNA"/>
</dbReference>
<evidence type="ECO:0000313" key="2">
    <source>
        <dbReference type="EMBL" id="CAL5984948.1"/>
    </source>
</evidence>
<dbReference type="Proteomes" id="UP001642409">
    <property type="component" value="Unassembled WGS sequence"/>
</dbReference>
<reference evidence="1" key="1">
    <citation type="submission" date="2023-06" db="EMBL/GenBank/DDBJ databases">
        <authorList>
            <person name="Kurt Z."/>
        </authorList>
    </citation>
    <scope>NUCLEOTIDE SEQUENCE</scope>
</reference>
<proteinExistence type="predicted"/>
<keyword evidence="3" id="KW-1185">Reference proteome</keyword>
<accession>A0AA86RLP3</accession>
<reference evidence="2 3" key="2">
    <citation type="submission" date="2024-07" db="EMBL/GenBank/DDBJ databases">
        <authorList>
            <person name="Akdeniz Z."/>
        </authorList>
    </citation>
    <scope>NUCLEOTIDE SEQUENCE [LARGE SCALE GENOMIC DNA]</scope>
</reference>
<dbReference type="EMBL" id="CATOUU010001186">
    <property type="protein sequence ID" value="CAI9978997.1"/>
    <property type="molecule type" value="Genomic_DNA"/>
</dbReference>
<protein>
    <submittedName>
        <fullName evidence="2">Hypothetical_protein</fullName>
    </submittedName>
</protein>
<comment type="caution">
    <text evidence="1">The sequence shown here is derived from an EMBL/GenBank/DDBJ whole genome shotgun (WGS) entry which is preliminary data.</text>
</comment>
<sequence>MYSLICQPLSTWGIQFKLCYCFSKNTRTDLSINRSSKTIELLYWIVPLQFYVSLLQSAVNQYSELELQPIIICCNSLNQSQIQFTFQKPQPEAGNLNYLFLFKSLTRIVQQLFCTLYQLIDSGNKLLQAVVLIFSNTVVGPRNAFLNQEEE</sequence>
<organism evidence="1">
    <name type="scientific">Hexamita inflata</name>
    <dbReference type="NCBI Taxonomy" id="28002"/>
    <lineage>
        <taxon>Eukaryota</taxon>
        <taxon>Metamonada</taxon>
        <taxon>Diplomonadida</taxon>
        <taxon>Hexamitidae</taxon>
        <taxon>Hexamitinae</taxon>
        <taxon>Hexamita</taxon>
    </lineage>
</organism>
<dbReference type="AlphaFoldDB" id="A0AA86RLP3"/>
<name>A0AA86RLP3_9EUKA</name>
<evidence type="ECO:0000313" key="1">
    <source>
        <dbReference type="EMBL" id="CAI9978997.1"/>
    </source>
</evidence>
<gene>
    <name evidence="1" type="ORF">HINF_LOCUS66642</name>
    <name evidence="2" type="ORF">HINF_LOCUS8409</name>
</gene>